<comment type="caution">
    <text evidence="1">The sequence shown here is derived from an EMBL/GenBank/DDBJ whole genome shotgun (WGS) entry which is preliminary data.</text>
</comment>
<dbReference type="Pfam" id="PF12796">
    <property type="entry name" value="Ank_2"/>
    <property type="match status" value="1"/>
</dbReference>
<dbReference type="InterPro" id="IPR002110">
    <property type="entry name" value="Ankyrin_rpt"/>
</dbReference>
<organism evidence="1 2">
    <name type="scientific">Mytilus galloprovincialis</name>
    <name type="common">Mediterranean mussel</name>
    <dbReference type="NCBI Taxonomy" id="29158"/>
    <lineage>
        <taxon>Eukaryota</taxon>
        <taxon>Metazoa</taxon>
        <taxon>Spiralia</taxon>
        <taxon>Lophotrochozoa</taxon>
        <taxon>Mollusca</taxon>
        <taxon>Bivalvia</taxon>
        <taxon>Autobranchia</taxon>
        <taxon>Pteriomorphia</taxon>
        <taxon>Mytilida</taxon>
        <taxon>Mytiloidea</taxon>
        <taxon>Mytilidae</taxon>
        <taxon>Mytilinae</taxon>
        <taxon>Mytilus</taxon>
    </lineage>
</organism>
<dbReference type="OrthoDB" id="19174at2759"/>
<proteinExistence type="predicted"/>
<dbReference type="SUPFAM" id="SSF48403">
    <property type="entry name" value="Ankyrin repeat"/>
    <property type="match status" value="1"/>
</dbReference>
<evidence type="ECO:0000313" key="1">
    <source>
        <dbReference type="EMBL" id="VDH89985.1"/>
    </source>
</evidence>
<dbReference type="Proteomes" id="UP000596742">
    <property type="component" value="Unassembled WGS sequence"/>
</dbReference>
<accession>A0A8B6BFH9</accession>
<sequence length="397" mass="44378">MELISLVKKKKCKEAIELIKGGSNLNFVDENGCTCLHYASSGGMSAFIIAAAQNGVNIEKRDKKGQSPLDLAVAMKDAVVLELLCSFGSLVTVKDWAFVGVDVDDLNKTDQNIMRTLINQIEREAENYYGKNAFEVCYVNPADEIVKFTDVTLNTDNISIGFFLYCSKIMPEYTDISMHLGSEYQIFSDVFEIKTWGDTPKFLKLQISVLGIVENNQLAVIMPLEGYVEGNIADQAITDGEHAEEYTELDINIDLTRIKMAKFVILSKLRQEVFDVTQEAIKIIPQSERRAEIHIPEGSFKSPGKLMLNVANTNDWNNAETVLFTNVIDLTMHNNVQPEKPVTVKLPLHSPTVDVDDLIIIASHNDIPQTGNDWEICSTNIEIEGNIVSFCAEHFTR</sequence>
<reference evidence="1" key="1">
    <citation type="submission" date="2018-11" db="EMBL/GenBank/DDBJ databases">
        <authorList>
            <person name="Alioto T."/>
            <person name="Alioto T."/>
        </authorList>
    </citation>
    <scope>NUCLEOTIDE SEQUENCE</scope>
</reference>
<dbReference type="AlphaFoldDB" id="A0A8B6BFH9"/>
<dbReference type="Gene3D" id="1.25.40.20">
    <property type="entry name" value="Ankyrin repeat-containing domain"/>
    <property type="match status" value="1"/>
</dbReference>
<dbReference type="EMBL" id="UYJE01000087">
    <property type="protein sequence ID" value="VDH89985.1"/>
    <property type="molecule type" value="Genomic_DNA"/>
</dbReference>
<dbReference type="SMART" id="SM00248">
    <property type="entry name" value="ANK"/>
    <property type="match status" value="2"/>
</dbReference>
<keyword evidence="2" id="KW-1185">Reference proteome</keyword>
<dbReference type="Gene3D" id="2.60.220.30">
    <property type="match status" value="1"/>
</dbReference>
<evidence type="ECO:0000313" key="2">
    <source>
        <dbReference type="Proteomes" id="UP000596742"/>
    </source>
</evidence>
<dbReference type="InterPro" id="IPR036770">
    <property type="entry name" value="Ankyrin_rpt-contain_sf"/>
</dbReference>
<name>A0A8B6BFH9_MYTGA</name>
<gene>
    <name evidence="1" type="ORF">MGAL_10B080964</name>
</gene>
<protein>
    <submittedName>
        <fullName evidence="1">Uncharacterized protein</fullName>
    </submittedName>
</protein>